<sequence length="179" mass="20143">MEVFQKKFVEEAALLGKGFTMSVEEQHERKFKLVVNGQVADLVAKVPSVNFILHNGKFSCCSCLHPGERMPGRGNKRVYLYSPNTFPRRTHNDTLLHAQLANDTRETIFGVKSLSIVHTILNIPDMLLFDYMHQVLEGEFTRRMTKWLAGSCGSGVNLKPSIVSLSQNLKAIGLPHDFN</sequence>
<keyword evidence="2" id="KW-1185">Reference proteome</keyword>
<dbReference type="AlphaFoldDB" id="A0A6S7J352"/>
<comment type="caution">
    <text evidence="1">The sequence shown here is derived from an EMBL/GenBank/DDBJ whole genome shotgun (WGS) entry which is preliminary data.</text>
</comment>
<organism evidence="1 2">
    <name type="scientific">Paramuricea clavata</name>
    <name type="common">Red gorgonian</name>
    <name type="synonym">Violescent sea-whip</name>
    <dbReference type="NCBI Taxonomy" id="317549"/>
    <lineage>
        <taxon>Eukaryota</taxon>
        <taxon>Metazoa</taxon>
        <taxon>Cnidaria</taxon>
        <taxon>Anthozoa</taxon>
        <taxon>Octocorallia</taxon>
        <taxon>Malacalcyonacea</taxon>
        <taxon>Plexauridae</taxon>
        <taxon>Paramuricea</taxon>
    </lineage>
</organism>
<accession>A0A6S7J352</accession>
<protein>
    <submittedName>
        <fullName evidence="1">Uncharacterized protein</fullName>
    </submittedName>
</protein>
<evidence type="ECO:0000313" key="2">
    <source>
        <dbReference type="Proteomes" id="UP001152795"/>
    </source>
</evidence>
<proteinExistence type="predicted"/>
<reference evidence="1" key="1">
    <citation type="submission" date="2020-04" db="EMBL/GenBank/DDBJ databases">
        <authorList>
            <person name="Alioto T."/>
            <person name="Alioto T."/>
            <person name="Gomez Garrido J."/>
        </authorList>
    </citation>
    <scope>NUCLEOTIDE SEQUENCE</scope>
    <source>
        <strain evidence="1">A484AB</strain>
    </source>
</reference>
<dbReference type="OrthoDB" id="10053223at2759"/>
<gene>
    <name evidence="1" type="ORF">PACLA_8A080457</name>
</gene>
<evidence type="ECO:0000313" key="1">
    <source>
        <dbReference type="EMBL" id="CAB4024414.1"/>
    </source>
</evidence>
<dbReference type="Proteomes" id="UP001152795">
    <property type="component" value="Unassembled WGS sequence"/>
</dbReference>
<name>A0A6S7J352_PARCT</name>
<dbReference type="EMBL" id="CACRXK020013021">
    <property type="protein sequence ID" value="CAB4024414.1"/>
    <property type="molecule type" value="Genomic_DNA"/>
</dbReference>